<dbReference type="PANTHER" id="PTHR46068:SF1">
    <property type="entry name" value="TRANSPOSASE IS30-LIKE HTH DOMAIN-CONTAINING PROTEIN"/>
    <property type="match status" value="1"/>
</dbReference>
<dbReference type="EMBL" id="CAJOBP010009128">
    <property type="protein sequence ID" value="CAF4546919.1"/>
    <property type="molecule type" value="Genomic_DNA"/>
</dbReference>
<evidence type="ECO:0000256" key="1">
    <source>
        <dbReference type="SAM" id="MobiDB-lite"/>
    </source>
</evidence>
<evidence type="ECO:0000313" key="2">
    <source>
        <dbReference type="EMBL" id="CAF4546919.1"/>
    </source>
</evidence>
<comment type="caution">
    <text evidence="2">The sequence shown here is derived from an EMBL/GenBank/DDBJ whole genome shotgun (WGS) entry which is preliminary data.</text>
</comment>
<proteinExistence type="predicted"/>
<name>A0A820YJD1_9BILA</name>
<evidence type="ECO:0000313" key="3">
    <source>
        <dbReference type="Proteomes" id="UP000663873"/>
    </source>
</evidence>
<dbReference type="AlphaFoldDB" id="A0A820YJD1"/>
<dbReference type="GO" id="GO:0003676">
    <property type="term" value="F:nucleic acid binding"/>
    <property type="evidence" value="ECO:0007669"/>
    <property type="project" value="InterPro"/>
</dbReference>
<organism evidence="2 3">
    <name type="scientific">Rotaria socialis</name>
    <dbReference type="NCBI Taxonomy" id="392032"/>
    <lineage>
        <taxon>Eukaryota</taxon>
        <taxon>Metazoa</taxon>
        <taxon>Spiralia</taxon>
        <taxon>Gnathifera</taxon>
        <taxon>Rotifera</taxon>
        <taxon>Eurotatoria</taxon>
        <taxon>Bdelloidea</taxon>
        <taxon>Philodinida</taxon>
        <taxon>Philodinidae</taxon>
        <taxon>Rotaria</taxon>
    </lineage>
</organism>
<reference evidence="2" key="1">
    <citation type="submission" date="2021-02" db="EMBL/GenBank/DDBJ databases">
        <authorList>
            <person name="Nowell W R."/>
        </authorList>
    </citation>
    <scope>NUCLEOTIDE SEQUENCE</scope>
</reference>
<feature type="region of interest" description="Disordered" evidence="1">
    <location>
        <begin position="233"/>
        <end position="256"/>
    </location>
</feature>
<dbReference type="InterPro" id="IPR036397">
    <property type="entry name" value="RNaseH_sf"/>
</dbReference>
<protein>
    <submittedName>
        <fullName evidence="2">Uncharacterized protein</fullName>
    </submittedName>
</protein>
<sequence length="256" mass="29558">MTDDDMSSLRIAKELRKVVSERTVRRWQHLYRSVGTIDLKIPPGTIGGIIHDDLHLHVYHVTIQSNLKDEHKQGRVSFAYWVRKSLRKQDQEKILFFDEKYFELDGICNHQNGRVYAAYRQDANEHKKIRLKAKFPKRIMIWFAISKNGCSIPIIFQPGETLTHKNYIEIVVPHAVSEEQSSYSAMLNISEPVPPPELARPSLELVRPSPEIARPILELARPILELARPSPELARPSPELVRPIPGIPRNPDQFRN</sequence>
<dbReference type="PANTHER" id="PTHR46068">
    <property type="entry name" value="PROTEIN CBG27172"/>
    <property type="match status" value="1"/>
</dbReference>
<dbReference type="Proteomes" id="UP000663873">
    <property type="component" value="Unassembled WGS sequence"/>
</dbReference>
<gene>
    <name evidence="2" type="ORF">UJA718_LOCUS29110</name>
</gene>
<dbReference type="Gene3D" id="3.30.420.10">
    <property type="entry name" value="Ribonuclease H-like superfamily/Ribonuclease H"/>
    <property type="match status" value="1"/>
</dbReference>
<accession>A0A820YJD1</accession>
<keyword evidence="3" id="KW-1185">Reference proteome</keyword>